<organism evidence="3">
    <name type="scientific">Musca domestica</name>
    <name type="common">House fly</name>
    <dbReference type="NCBI Taxonomy" id="7370"/>
    <lineage>
        <taxon>Eukaryota</taxon>
        <taxon>Metazoa</taxon>
        <taxon>Ecdysozoa</taxon>
        <taxon>Arthropoda</taxon>
        <taxon>Hexapoda</taxon>
        <taxon>Insecta</taxon>
        <taxon>Pterygota</taxon>
        <taxon>Neoptera</taxon>
        <taxon>Endopterygota</taxon>
        <taxon>Diptera</taxon>
        <taxon>Brachycera</taxon>
        <taxon>Muscomorpha</taxon>
        <taxon>Muscoidea</taxon>
        <taxon>Muscidae</taxon>
        <taxon>Musca</taxon>
    </lineage>
</organism>
<protein>
    <submittedName>
        <fullName evidence="5">Uncharacterized protein LOC101887981</fullName>
    </submittedName>
</protein>
<keyword evidence="4" id="KW-1185">Reference proteome</keyword>
<dbReference type="VEuPathDB" id="VectorBase:MDOA003663"/>
<accession>A0A1I8NKW6</accession>
<dbReference type="RefSeq" id="XP_005189869.2">
    <property type="nucleotide sequence ID" value="XM_005189812.3"/>
</dbReference>
<evidence type="ECO:0000313" key="5">
    <source>
        <dbReference type="RefSeq" id="XP_005189869.2"/>
    </source>
</evidence>
<reference evidence="3" key="1">
    <citation type="submission" date="2020-05" db="UniProtKB">
        <authorList>
            <consortium name="EnsemblMetazoa"/>
        </authorList>
    </citation>
    <scope>IDENTIFICATION</scope>
    <source>
        <strain evidence="3">Aabys</strain>
    </source>
</reference>
<evidence type="ECO:0000313" key="3">
    <source>
        <dbReference type="EnsemblMetazoa" id="MDOA016797-PA"/>
    </source>
</evidence>
<dbReference type="Proteomes" id="UP001652621">
    <property type="component" value="Unplaced"/>
</dbReference>
<evidence type="ECO:0000313" key="4">
    <source>
        <dbReference type="Proteomes" id="UP001652621"/>
    </source>
</evidence>
<dbReference type="EnsemblMetazoa" id="MDOA016797-RA">
    <property type="protein sequence ID" value="MDOA016797-PA"/>
    <property type="gene ID" value="MDOA016797"/>
</dbReference>
<evidence type="ECO:0000256" key="1">
    <source>
        <dbReference type="SAM" id="MobiDB-lite"/>
    </source>
</evidence>
<name>A0A1I8NKW6_MUSDO</name>
<feature type="signal peptide" evidence="2">
    <location>
        <begin position="1"/>
        <end position="21"/>
    </location>
</feature>
<reference evidence="5" key="2">
    <citation type="submission" date="2025-05" db="UniProtKB">
        <authorList>
            <consortium name="RefSeq"/>
        </authorList>
    </citation>
    <scope>IDENTIFICATION</scope>
    <source>
        <strain evidence="5">Aabys</strain>
        <tissue evidence="5">Whole body</tissue>
    </source>
</reference>
<feature type="chain" id="PRO_5044561826" evidence="2">
    <location>
        <begin position="22"/>
        <end position="242"/>
    </location>
</feature>
<feature type="region of interest" description="Disordered" evidence="1">
    <location>
        <begin position="198"/>
        <end position="219"/>
    </location>
</feature>
<keyword evidence="2" id="KW-0732">Signal</keyword>
<gene>
    <name evidence="3" type="primary">105261926</name>
    <name evidence="5" type="synonym">LOC101887981</name>
</gene>
<dbReference type="AlphaFoldDB" id="A0A1I8NKW6"/>
<proteinExistence type="predicted"/>
<dbReference type="VEuPathDB" id="VectorBase:MDOMA2_013264"/>
<dbReference type="VEuPathDB" id="VectorBase:MDOA016797"/>
<sequence>MKFPILFVVGVLCLMSRDSHAQMETNTRDLLSRAMNNMSQIRKVMLCLARSCDTGAVAKAMAIDDASEFMLRQKPYEMESNFDRVLKFAAGVSAALPKFLAIDPNCNDHLYICPKKREKKPVIPSEVYEMAEYVELMVAASKCITTENLEDAINVIGEGIVYIENNGDSSGTATERFVPALELVTMRLKEMCQPMKHLIPAEPSQSGDDKDGENSGNGKKVMVLIPSKVLNKNAQMMWLKKS</sequence>
<dbReference type="OrthoDB" id="6363232at2759"/>
<evidence type="ECO:0000256" key="2">
    <source>
        <dbReference type="SAM" id="SignalP"/>
    </source>
</evidence>